<accession>A0A8S5V4D2</accession>
<proteinExistence type="predicted"/>
<evidence type="ECO:0000313" key="1">
    <source>
        <dbReference type="EMBL" id="DAG01558.1"/>
    </source>
</evidence>
<dbReference type="EMBL" id="BK016195">
    <property type="protein sequence ID" value="DAG01558.1"/>
    <property type="molecule type" value="Genomic_DNA"/>
</dbReference>
<sequence length="61" mass="6764">MLDLKPCPQCGEVPEIGYACGEYFILPISRAVGACVCSSFAEMHSTKEQEIKAWNRRVENG</sequence>
<organism evidence="1">
    <name type="scientific">Myoviridae sp. ctKkB1</name>
    <dbReference type="NCBI Taxonomy" id="2825081"/>
    <lineage>
        <taxon>Viruses</taxon>
        <taxon>Duplodnaviria</taxon>
        <taxon>Heunggongvirae</taxon>
        <taxon>Uroviricota</taxon>
        <taxon>Caudoviricetes</taxon>
    </lineage>
</organism>
<name>A0A8S5V4D2_9CAUD</name>
<reference evidence="1" key="1">
    <citation type="journal article" date="2021" name="Proc. Natl. Acad. Sci. U.S.A.">
        <title>A Catalog of Tens of Thousands of Viruses from Human Metagenomes Reveals Hidden Associations with Chronic Diseases.</title>
        <authorList>
            <person name="Tisza M.J."/>
            <person name="Buck C.B."/>
        </authorList>
    </citation>
    <scope>NUCLEOTIDE SEQUENCE</scope>
    <source>
        <strain evidence="1">CtKkB1</strain>
    </source>
</reference>
<protein>
    <submittedName>
        <fullName evidence="1">Restriction alleviation protein</fullName>
    </submittedName>
</protein>